<proteinExistence type="predicted"/>
<gene>
    <name evidence="2" type="ORF">RAN64_13035</name>
</gene>
<organism evidence="2 3">
    <name type="scientific">Enterococcus lactis</name>
    <dbReference type="NCBI Taxonomy" id="357441"/>
    <lineage>
        <taxon>Bacteria</taxon>
        <taxon>Bacillati</taxon>
        <taxon>Bacillota</taxon>
        <taxon>Bacilli</taxon>
        <taxon>Lactobacillales</taxon>
        <taxon>Enterococcaceae</taxon>
        <taxon>Enterococcus</taxon>
    </lineage>
</organism>
<accession>A0AAJ1WEG5</accession>
<keyword evidence="1" id="KW-0175">Coiled coil</keyword>
<dbReference type="EMBL" id="JAVBZS010000066">
    <property type="protein sequence ID" value="MDP8590907.1"/>
    <property type="molecule type" value="Genomic_DNA"/>
</dbReference>
<name>A0AAJ1WEG5_9ENTE</name>
<evidence type="ECO:0000313" key="3">
    <source>
        <dbReference type="Proteomes" id="UP001238215"/>
    </source>
</evidence>
<dbReference type="AlphaFoldDB" id="A0AAJ1WEG5"/>
<dbReference type="Proteomes" id="UP001238215">
    <property type="component" value="Unassembled WGS sequence"/>
</dbReference>
<sequence length="383" mass="45232">MKALTISFMEDVFHSLDLEHLNKLAKVLPQKLGGSSIIPKNPSDSFKNRLFNQFLKEKNLRYIFKYISSGYFHDIVANDENIYKSTSIQSMEVFFEEIKNKELESPFSFYIYLIEQTDEDNIVDFFQNIDGLRTFKNNSLIYIQNKKKNKGCTDISLEYKKMEDLLTLYKKDKIDAENREKVLLKENERLKKKIEKNNNDKIRELSKLEKKFLAELAEKECEINRYKEEITNSLLKLKNSESKYLNLEKKFSILNSTLKNKENEIVELKKRCNSLINTSKTVKTISHQTKESIKKILLIGVPGKIVIREDYNFIITNPDTPLEDIIKIIEENDINELWITTFQLIPRMKKMIIQSLKNKIKIQELNDFTMLMKEENTNGFKTR</sequence>
<evidence type="ECO:0000313" key="2">
    <source>
        <dbReference type="EMBL" id="MDP8590907.1"/>
    </source>
</evidence>
<reference evidence="2 3" key="1">
    <citation type="submission" date="2023-08" db="EMBL/GenBank/DDBJ databases">
        <title>Whole genome sequencing of Enterococcus.</title>
        <authorList>
            <person name="Kaptchouang Tchatchouang C.D."/>
            <person name="Ateba C.N."/>
        </authorList>
    </citation>
    <scope>NUCLEOTIDE SEQUENCE [LARGE SCALE GENOMIC DNA]</scope>
    <source>
        <strain evidence="2 3">ENT3_CNKT_NWU</strain>
    </source>
</reference>
<keyword evidence="3" id="KW-1185">Reference proteome</keyword>
<feature type="coiled-coil region" evidence="1">
    <location>
        <begin position="159"/>
        <end position="278"/>
    </location>
</feature>
<protein>
    <submittedName>
        <fullName evidence="2">Uncharacterized protein</fullName>
    </submittedName>
</protein>
<evidence type="ECO:0000256" key="1">
    <source>
        <dbReference type="SAM" id="Coils"/>
    </source>
</evidence>
<dbReference type="RefSeq" id="WP_306401973.1">
    <property type="nucleotide sequence ID" value="NZ_JAVBZS010000066.1"/>
</dbReference>
<comment type="caution">
    <text evidence="2">The sequence shown here is derived from an EMBL/GenBank/DDBJ whole genome shotgun (WGS) entry which is preliminary data.</text>
</comment>